<dbReference type="PANTHER" id="PTHR46093:SF17">
    <property type="entry name" value="ZMP:0000001301"/>
    <property type="match status" value="1"/>
</dbReference>
<dbReference type="Proteomes" id="UP001152803">
    <property type="component" value="Unassembled WGS sequence"/>
</dbReference>
<dbReference type="EMBL" id="JAFJMO010000012">
    <property type="protein sequence ID" value="KAJ8261222.1"/>
    <property type="molecule type" value="Genomic_DNA"/>
</dbReference>
<dbReference type="Gene3D" id="2.120.10.80">
    <property type="entry name" value="Kelch-type beta propeller"/>
    <property type="match status" value="2"/>
</dbReference>
<evidence type="ECO:0000313" key="5">
    <source>
        <dbReference type="Proteomes" id="UP001152803"/>
    </source>
</evidence>
<dbReference type="PANTHER" id="PTHR46093">
    <property type="entry name" value="ACYL-COA-BINDING DOMAIN-CONTAINING PROTEIN 5"/>
    <property type="match status" value="1"/>
</dbReference>
<reference evidence="4" key="1">
    <citation type="journal article" date="2023" name="Science">
        <title>Genome structures resolve the early diversification of teleost fishes.</title>
        <authorList>
            <person name="Parey E."/>
            <person name="Louis A."/>
            <person name="Montfort J."/>
            <person name="Bouchez O."/>
            <person name="Roques C."/>
            <person name="Iampietro C."/>
            <person name="Lluch J."/>
            <person name="Castinel A."/>
            <person name="Donnadieu C."/>
            <person name="Desvignes T."/>
            <person name="Floi Bucao C."/>
            <person name="Jouanno E."/>
            <person name="Wen M."/>
            <person name="Mejri S."/>
            <person name="Dirks R."/>
            <person name="Jansen H."/>
            <person name="Henkel C."/>
            <person name="Chen W.J."/>
            <person name="Zahm M."/>
            <person name="Cabau C."/>
            <person name="Klopp C."/>
            <person name="Thompson A.W."/>
            <person name="Robinson-Rechavi M."/>
            <person name="Braasch I."/>
            <person name="Lecointre G."/>
            <person name="Bobe J."/>
            <person name="Postlethwait J.H."/>
            <person name="Berthelot C."/>
            <person name="Roest Crollius H."/>
            <person name="Guiguen Y."/>
        </authorList>
    </citation>
    <scope>NUCLEOTIDE SEQUENCE</scope>
    <source>
        <strain evidence="4">Concon-B</strain>
    </source>
</reference>
<dbReference type="SUPFAM" id="SSF117281">
    <property type="entry name" value="Kelch motif"/>
    <property type="match status" value="2"/>
</dbReference>
<sequence length="506" mass="57048">MALASGHWLDKEIKGEPPSPRYGHAIAVARNVVFLFGGVSTMNSLVNTPVYLNDLYMLTVTNTSIVWEVMPQNGQIPPAREGHSLCIVKGKLYLFGGSSVPQARECLPGVYCFDIELLTWDNLKTGGVSMRTLKHSSAALGDNIYVFGGILDGVARDDLLMFNTVSMTWAPIKTTGLLPLARFNHNFAVVNEQLYLVGGCSVDGCFFKDVHILNTGTLVWQKCEVKGEFPPTCEGQTLSAHHDKDIYLFGGKFLSENGVVTSTNEIHKLSIAKMKWKVPLYVGIPPANRHGHTALIIHSHLYVFGGKNDVTEFNDIKIMKIINPSERQPVMKEILSEFGIQGISNAFAPTKVPNVKYELSESPFPARMEALPHVQTTDHKDFSIARNEALNMIHKAFSMLDEEFQKLDCEKAKLSQAAVALQYEREAYNAHHQKQQQELQEMLERHKAQNEAWLRARAEENDRERKELCRLREDALLEQEKLKEEQKNIHKRSEQLLSIMQQFKGM</sequence>
<dbReference type="OrthoDB" id="10251809at2759"/>
<proteinExistence type="predicted"/>
<evidence type="ECO:0000256" key="2">
    <source>
        <dbReference type="ARBA" id="ARBA00022737"/>
    </source>
</evidence>
<gene>
    <name evidence="4" type="ORF">COCON_G00169450</name>
</gene>
<protein>
    <submittedName>
        <fullName evidence="4">Uncharacterized protein</fullName>
    </submittedName>
</protein>
<keyword evidence="1" id="KW-0880">Kelch repeat</keyword>
<dbReference type="AlphaFoldDB" id="A0A9Q1D7L1"/>
<feature type="coiled-coil region" evidence="3">
    <location>
        <begin position="425"/>
        <end position="485"/>
    </location>
</feature>
<comment type="caution">
    <text evidence="4">The sequence shown here is derived from an EMBL/GenBank/DDBJ whole genome shotgun (WGS) entry which is preliminary data.</text>
</comment>
<accession>A0A9Q1D7L1</accession>
<keyword evidence="3" id="KW-0175">Coiled coil</keyword>
<evidence type="ECO:0000313" key="4">
    <source>
        <dbReference type="EMBL" id="KAJ8261222.1"/>
    </source>
</evidence>
<name>A0A9Q1D7L1_CONCO</name>
<keyword evidence="5" id="KW-1185">Reference proteome</keyword>
<dbReference type="Pfam" id="PF24681">
    <property type="entry name" value="Kelch_KLHDC2_KLHL20_DRC7"/>
    <property type="match status" value="1"/>
</dbReference>
<evidence type="ECO:0000256" key="3">
    <source>
        <dbReference type="SAM" id="Coils"/>
    </source>
</evidence>
<dbReference type="InterPro" id="IPR015915">
    <property type="entry name" value="Kelch-typ_b-propeller"/>
</dbReference>
<organism evidence="4 5">
    <name type="scientific">Conger conger</name>
    <name type="common">Conger eel</name>
    <name type="synonym">Muraena conger</name>
    <dbReference type="NCBI Taxonomy" id="82655"/>
    <lineage>
        <taxon>Eukaryota</taxon>
        <taxon>Metazoa</taxon>
        <taxon>Chordata</taxon>
        <taxon>Craniata</taxon>
        <taxon>Vertebrata</taxon>
        <taxon>Euteleostomi</taxon>
        <taxon>Actinopterygii</taxon>
        <taxon>Neopterygii</taxon>
        <taxon>Teleostei</taxon>
        <taxon>Anguilliformes</taxon>
        <taxon>Congridae</taxon>
        <taxon>Conger</taxon>
    </lineage>
</organism>
<keyword evidence="2" id="KW-0677">Repeat</keyword>
<evidence type="ECO:0000256" key="1">
    <source>
        <dbReference type="ARBA" id="ARBA00022441"/>
    </source>
</evidence>